<sequence length="136" mass="15392">MPTSNSIFSYSWYRCCEQSKPYKKILDKQLCEDLKQHFMALEHVAEISSWIDYKSSTYSLTNTPYEFQLRGSINGFNPQTFLDTCHGHASIVVIIKVKGTEEILGGYNPLAWDSNAANTGDGGSWEKTDDGFIISY</sequence>
<evidence type="ECO:0000259" key="1">
    <source>
        <dbReference type="PROSITE" id="PS51886"/>
    </source>
</evidence>
<dbReference type="Pfam" id="PF07534">
    <property type="entry name" value="TLD"/>
    <property type="match status" value="1"/>
</dbReference>
<evidence type="ECO:0000313" key="2">
    <source>
        <dbReference type="EMBL" id="RHZ60523.1"/>
    </source>
</evidence>
<dbReference type="InterPro" id="IPR006571">
    <property type="entry name" value="TLDc_dom"/>
</dbReference>
<evidence type="ECO:0000313" key="3">
    <source>
        <dbReference type="Proteomes" id="UP000266861"/>
    </source>
</evidence>
<accession>A0A397HH37</accession>
<dbReference type="EMBL" id="PQFF01000322">
    <property type="protein sequence ID" value="RHZ60523.1"/>
    <property type="molecule type" value="Genomic_DNA"/>
</dbReference>
<proteinExistence type="predicted"/>
<reference evidence="2 3" key="1">
    <citation type="submission" date="2018-08" db="EMBL/GenBank/DDBJ databases">
        <title>Genome and evolution of the arbuscular mycorrhizal fungus Diversispora epigaea (formerly Glomus versiforme) and its bacterial endosymbionts.</title>
        <authorList>
            <person name="Sun X."/>
            <person name="Fei Z."/>
            <person name="Harrison M."/>
        </authorList>
    </citation>
    <scope>NUCLEOTIDE SEQUENCE [LARGE SCALE GENOMIC DNA]</scope>
    <source>
        <strain evidence="2 3">IT104</strain>
    </source>
</reference>
<feature type="domain" description="TLDc" evidence="1">
    <location>
        <begin position="37"/>
        <end position="136"/>
    </location>
</feature>
<dbReference type="AlphaFoldDB" id="A0A397HH37"/>
<dbReference type="Proteomes" id="UP000266861">
    <property type="component" value="Unassembled WGS sequence"/>
</dbReference>
<protein>
    <recommendedName>
        <fullName evidence="1">TLDc domain-containing protein</fullName>
    </recommendedName>
</protein>
<comment type="caution">
    <text evidence="2">The sequence shown here is derived from an EMBL/GenBank/DDBJ whole genome shotgun (WGS) entry which is preliminary data.</text>
</comment>
<keyword evidence="3" id="KW-1185">Reference proteome</keyword>
<dbReference type="PROSITE" id="PS51886">
    <property type="entry name" value="TLDC"/>
    <property type="match status" value="1"/>
</dbReference>
<organism evidence="2 3">
    <name type="scientific">Diversispora epigaea</name>
    <dbReference type="NCBI Taxonomy" id="1348612"/>
    <lineage>
        <taxon>Eukaryota</taxon>
        <taxon>Fungi</taxon>
        <taxon>Fungi incertae sedis</taxon>
        <taxon>Mucoromycota</taxon>
        <taxon>Glomeromycotina</taxon>
        <taxon>Glomeromycetes</taxon>
        <taxon>Diversisporales</taxon>
        <taxon>Diversisporaceae</taxon>
        <taxon>Diversispora</taxon>
    </lineage>
</organism>
<name>A0A397HH37_9GLOM</name>
<dbReference type="OrthoDB" id="2441258at2759"/>
<gene>
    <name evidence="2" type="ORF">Glove_352g22</name>
</gene>